<organism evidence="2 3">
    <name type="scientific">Shewanella yunxiaonensis</name>
    <dbReference type="NCBI Taxonomy" id="2829809"/>
    <lineage>
        <taxon>Bacteria</taxon>
        <taxon>Pseudomonadati</taxon>
        <taxon>Pseudomonadota</taxon>
        <taxon>Gammaproteobacteria</taxon>
        <taxon>Alteromonadales</taxon>
        <taxon>Shewanellaceae</taxon>
        <taxon>Shewanella</taxon>
    </lineage>
</organism>
<evidence type="ECO:0000313" key="3">
    <source>
        <dbReference type="Proteomes" id="UP000679575"/>
    </source>
</evidence>
<dbReference type="InterPro" id="IPR020009">
    <property type="entry name" value="VolA/Pla-1/cef"/>
</dbReference>
<feature type="domain" description="Bacterial virulence factor lipase N-terminal" evidence="1">
    <location>
        <begin position="38"/>
        <end position="266"/>
    </location>
</feature>
<keyword evidence="3" id="KW-1185">Reference proteome</keyword>
<dbReference type="RefSeq" id="WP_212596175.1">
    <property type="nucleotide sequence ID" value="NZ_CP073587.1"/>
</dbReference>
<dbReference type="Proteomes" id="UP000679575">
    <property type="component" value="Chromosome"/>
</dbReference>
<accession>A0ABX7YWI2</accession>
<sequence length="821" mass="84051">MNRLIVVTTTIVALGLTACGGDSYDELKDSTEPLVPETHLVFDPANSAIPVPNDLLLSGTLDGTLNMPGESAGDYTDPQLALGALDGWSTTQPITIGFAPSTDSNGNAIGLLASSVTQPGAIRLFEAVSGGPLSTQAACQAEAAVSACEVSDELTWGEDFITQVSGNNIIVVPLKPLKPAHSYLYVATTLIKDTEGRSVAPSTTYALLKMDIETHPLETAEQLMLQTLVNSYEKVLTDTYGIDSASIIYAGLFTTQSVSNVYEAVKLMMLQSNSAYAPSWVQAPVATGYTAATTAGLTVADGTAYVLADMADVYTASIKLPIYGDCSSASCSTIDGHWVALGDSPVAVLQALQNGSLSQSHFAEQAMAYGIDPSAALADLSLLVGKTWTLDDGSNADLTRNLTRFNPIPAIKGYETVPLLITVPNATKLAAFYASQGKTFSAPTTGWPATIAMHGLGGGKEMALAYAGSYAAAGVAVVAMDMPLHGARSFDANGDGTYEVSATDPSFGAVIGKPNAFTNGSALVFVNIASTLSVRDNFRQATVDHLALRLALGGLSATQAATGATPLFDADKMTAQGLSLGAIVGTDFATYASSGLIDPISGNALPNYYGIKGVSLVAPSGGLAGSFAGSATFSPVLYASITASDTFKALVTAANTEGYAEDSAEYAALVSSVYQSFLPTFAFAVQTAIDSSDPISQVSMLQASGLPVHLIEIVGDGAGNKPDQVLPNSVSGFPLSGTEPLITNLGLNCVDTSASSGAVRFTKGHHSSIANPSEVSGVTDGMAAAATAEMQAEVATFAATAAAGAPAIVITNPLVIQSCSN</sequence>
<reference evidence="2 3" key="1">
    <citation type="submission" date="2021-04" db="EMBL/GenBank/DDBJ databases">
        <title>Novel species identification of genus Shewanella.</title>
        <authorList>
            <person name="Liu G."/>
        </authorList>
    </citation>
    <scope>NUCLEOTIDE SEQUENCE [LARGE SCALE GENOMIC DNA]</scope>
    <source>
        <strain evidence="2 3">FJAT-54481</strain>
    </source>
</reference>
<dbReference type="Gene3D" id="3.40.50.1820">
    <property type="entry name" value="alpha/beta hydrolase"/>
    <property type="match status" value="1"/>
</dbReference>
<dbReference type="EMBL" id="CP073587">
    <property type="protein sequence ID" value="QUN07172.1"/>
    <property type="molecule type" value="Genomic_DNA"/>
</dbReference>
<evidence type="ECO:0000259" key="1">
    <source>
        <dbReference type="Pfam" id="PF12262"/>
    </source>
</evidence>
<proteinExistence type="predicted"/>
<dbReference type="PROSITE" id="PS51257">
    <property type="entry name" value="PROKAR_LIPOPROTEIN"/>
    <property type="match status" value="1"/>
</dbReference>
<dbReference type="Pfam" id="PF12262">
    <property type="entry name" value="Lipase_bact_N"/>
    <property type="match status" value="1"/>
</dbReference>
<name>A0ABX7YWI2_9GAMM</name>
<protein>
    <submittedName>
        <fullName evidence="2">Lipase</fullName>
    </submittedName>
</protein>
<dbReference type="SUPFAM" id="SSF53474">
    <property type="entry name" value="alpha/beta-Hydrolases"/>
    <property type="match status" value="1"/>
</dbReference>
<gene>
    <name evidence="2" type="ORF">KDN34_07015</name>
</gene>
<dbReference type="NCBIfam" id="TIGR03502">
    <property type="entry name" value="lipase_Pla1_cef"/>
    <property type="match status" value="1"/>
</dbReference>
<dbReference type="InterPro" id="IPR029058">
    <property type="entry name" value="AB_hydrolase_fold"/>
</dbReference>
<evidence type="ECO:0000313" key="2">
    <source>
        <dbReference type="EMBL" id="QUN07172.1"/>
    </source>
</evidence>
<dbReference type="InterPro" id="IPR025920">
    <property type="entry name" value="Lipase_bact_N"/>
</dbReference>